<proteinExistence type="predicted"/>
<reference evidence="3 4" key="1">
    <citation type="journal article" date="2019" name="Sci. Rep.">
        <title>Comparative genomics of chytrid fungi reveal insights into the obligate biotrophic and pathogenic lifestyle of Synchytrium endobioticum.</title>
        <authorList>
            <person name="van de Vossenberg B.T.L.H."/>
            <person name="Warris S."/>
            <person name="Nguyen H.D.T."/>
            <person name="van Gent-Pelzer M.P.E."/>
            <person name="Joly D.L."/>
            <person name="van de Geest H.C."/>
            <person name="Bonants P.J.M."/>
            <person name="Smith D.S."/>
            <person name="Levesque C.A."/>
            <person name="van der Lee T.A.J."/>
        </authorList>
    </citation>
    <scope>NUCLEOTIDE SEQUENCE [LARGE SCALE GENOMIC DNA]</scope>
    <source>
        <strain evidence="3 4">CBS 809.83</strain>
    </source>
</reference>
<dbReference type="SMART" id="SM00198">
    <property type="entry name" value="SCP"/>
    <property type="match status" value="1"/>
</dbReference>
<dbReference type="InterPro" id="IPR018244">
    <property type="entry name" value="Allrgn_V5/Tpx1_CS"/>
</dbReference>
<dbReference type="PRINTS" id="PR00838">
    <property type="entry name" value="V5ALLERGEN"/>
</dbReference>
<dbReference type="PRINTS" id="PR00837">
    <property type="entry name" value="V5TPXLIKE"/>
</dbReference>
<dbReference type="Pfam" id="PF00188">
    <property type="entry name" value="CAP"/>
    <property type="match status" value="1"/>
</dbReference>
<keyword evidence="1" id="KW-0732">Signal</keyword>
<dbReference type="AlphaFoldDB" id="A0A507DX83"/>
<dbReference type="InterPro" id="IPR014044">
    <property type="entry name" value="CAP_dom"/>
</dbReference>
<gene>
    <name evidence="3" type="ORF">PhCBS80983_g05211</name>
</gene>
<name>A0A507DX83_9FUNG</name>
<dbReference type="InterPro" id="IPR035940">
    <property type="entry name" value="CAP_sf"/>
</dbReference>
<evidence type="ECO:0000259" key="2">
    <source>
        <dbReference type="SMART" id="SM00198"/>
    </source>
</evidence>
<dbReference type="EMBL" id="QEAQ01000104">
    <property type="protein sequence ID" value="TPX55558.1"/>
    <property type="molecule type" value="Genomic_DNA"/>
</dbReference>
<dbReference type="InterPro" id="IPR002413">
    <property type="entry name" value="V5_allergen-like"/>
</dbReference>
<feature type="chain" id="PRO_5021253208" description="SCP domain-containing protein" evidence="1">
    <location>
        <begin position="19"/>
        <end position="299"/>
    </location>
</feature>
<feature type="domain" description="SCP" evidence="2">
    <location>
        <begin position="149"/>
        <end position="295"/>
    </location>
</feature>
<dbReference type="FunFam" id="3.40.33.10:FF:000010">
    <property type="entry name" value="Predicted protein"/>
    <property type="match status" value="1"/>
</dbReference>
<comment type="caution">
    <text evidence="3">The sequence shown here is derived from an EMBL/GenBank/DDBJ whole genome shotgun (WGS) entry which is preliminary data.</text>
</comment>
<accession>A0A507DX83</accession>
<keyword evidence="4" id="KW-1185">Reference proteome</keyword>
<dbReference type="PROSITE" id="PS01010">
    <property type="entry name" value="CRISP_2"/>
    <property type="match status" value="1"/>
</dbReference>
<evidence type="ECO:0000256" key="1">
    <source>
        <dbReference type="SAM" id="SignalP"/>
    </source>
</evidence>
<evidence type="ECO:0000313" key="3">
    <source>
        <dbReference type="EMBL" id="TPX55558.1"/>
    </source>
</evidence>
<protein>
    <recommendedName>
        <fullName evidence="2">SCP domain-containing protein</fullName>
    </recommendedName>
</protein>
<dbReference type="STRING" id="109895.A0A507DX83"/>
<dbReference type="PROSITE" id="PS01009">
    <property type="entry name" value="CRISP_1"/>
    <property type="match status" value="1"/>
</dbReference>
<feature type="signal peptide" evidence="1">
    <location>
        <begin position="1"/>
        <end position="18"/>
    </location>
</feature>
<dbReference type="InterPro" id="IPR034113">
    <property type="entry name" value="SCP_GAPR1-like"/>
</dbReference>
<sequence length="299" mass="32518">MVKLTSLIVLAVATLAAADSVNVESRVEPNEQEGLSFISGTTAGLIPFAVSSVNPTLEARQQRKVVKKVVVKKVVRVAAKPKTKVVKKVVKVTRPKTKVVKKVIVKRPATKKVVKKVVVKKPSTPAKPPVKVSTPKAPVKVVKPPVVNNFFSDCLNTHNRVRRQDGKRALVWDSALQQSAQRWANILASRTTNNGGLPMEHSQSGENLYAKRSNGAASCSDATNMWYAEKPYYPPGSPIRDDAQFHKYGHYTQVVWGTTTKLGCAVANKSHNGPNGAFISSYVVCHYNPPGNVIGRPLP</sequence>
<evidence type="ECO:0000313" key="4">
    <source>
        <dbReference type="Proteomes" id="UP000318582"/>
    </source>
</evidence>
<dbReference type="CDD" id="cd05382">
    <property type="entry name" value="CAP_GAPR1-like"/>
    <property type="match status" value="1"/>
</dbReference>
<organism evidence="3 4">
    <name type="scientific">Powellomyces hirtus</name>
    <dbReference type="NCBI Taxonomy" id="109895"/>
    <lineage>
        <taxon>Eukaryota</taxon>
        <taxon>Fungi</taxon>
        <taxon>Fungi incertae sedis</taxon>
        <taxon>Chytridiomycota</taxon>
        <taxon>Chytridiomycota incertae sedis</taxon>
        <taxon>Chytridiomycetes</taxon>
        <taxon>Spizellomycetales</taxon>
        <taxon>Powellomycetaceae</taxon>
        <taxon>Powellomyces</taxon>
    </lineage>
</organism>
<dbReference type="Proteomes" id="UP000318582">
    <property type="component" value="Unassembled WGS sequence"/>
</dbReference>
<dbReference type="SUPFAM" id="SSF55797">
    <property type="entry name" value="PR-1-like"/>
    <property type="match status" value="1"/>
</dbReference>
<dbReference type="Gene3D" id="3.40.33.10">
    <property type="entry name" value="CAP"/>
    <property type="match status" value="1"/>
</dbReference>
<dbReference type="InterPro" id="IPR001283">
    <property type="entry name" value="CRISP-related"/>
</dbReference>
<dbReference type="GO" id="GO:0005576">
    <property type="term" value="C:extracellular region"/>
    <property type="evidence" value="ECO:0007669"/>
    <property type="project" value="InterPro"/>
</dbReference>
<dbReference type="PANTHER" id="PTHR10334">
    <property type="entry name" value="CYSTEINE-RICH SECRETORY PROTEIN-RELATED"/>
    <property type="match status" value="1"/>
</dbReference>